<evidence type="ECO:0000256" key="6">
    <source>
        <dbReference type="ARBA" id="ARBA00035197"/>
    </source>
</evidence>
<dbReference type="CDD" id="cd00432">
    <property type="entry name" value="Ribosomal_L18_L5e"/>
    <property type="match status" value="1"/>
</dbReference>
<dbReference type="GO" id="GO:0003735">
    <property type="term" value="F:structural constituent of ribosome"/>
    <property type="evidence" value="ECO:0007669"/>
    <property type="project" value="InterPro"/>
</dbReference>
<comment type="similarity">
    <text evidence="1 7">Belongs to the universal ribosomal protein uL18 family.</text>
</comment>
<organism evidence="8 9">
    <name type="scientific">Candidatus Berkelbacteria bacterium CG08_land_8_20_14_0_20_39_8</name>
    <dbReference type="NCBI Taxonomy" id="1974511"/>
    <lineage>
        <taxon>Bacteria</taxon>
        <taxon>Candidatus Berkelbacteria</taxon>
    </lineage>
</organism>
<dbReference type="Pfam" id="PF00861">
    <property type="entry name" value="Ribosomal_L18p"/>
    <property type="match status" value="1"/>
</dbReference>
<accession>A0A2M6YC71</accession>
<dbReference type="Gene3D" id="3.30.420.100">
    <property type="match status" value="1"/>
</dbReference>
<comment type="subunit">
    <text evidence="7">Part of the 50S ribosomal subunit; part of the 5S rRNA/L5/L18/L25 subcomplex. Contacts the 5S and 23S rRNAs.</text>
</comment>
<evidence type="ECO:0000256" key="2">
    <source>
        <dbReference type="ARBA" id="ARBA00022730"/>
    </source>
</evidence>
<evidence type="ECO:0000256" key="7">
    <source>
        <dbReference type="HAMAP-Rule" id="MF_01337"/>
    </source>
</evidence>
<gene>
    <name evidence="7" type="primary">rplR</name>
    <name evidence="8" type="ORF">COT12_01875</name>
</gene>
<evidence type="ECO:0000256" key="1">
    <source>
        <dbReference type="ARBA" id="ARBA00007116"/>
    </source>
</evidence>
<keyword evidence="4 7" id="KW-0689">Ribosomal protein</keyword>
<dbReference type="SUPFAM" id="SSF53137">
    <property type="entry name" value="Translational machinery components"/>
    <property type="match status" value="1"/>
</dbReference>
<dbReference type="Proteomes" id="UP000229896">
    <property type="component" value="Unassembled WGS sequence"/>
</dbReference>
<name>A0A2M6YC71_9BACT</name>
<dbReference type="InterPro" id="IPR057268">
    <property type="entry name" value="Ribosomal_L18"/>
</dbReference>
<keyword evidence="3 7" id="KW-0694">RNA-binding</keyword>
<dbReference type="NCBIfam" id="TIGR00060">
    <property type="entry name" value="L18_bact"/>
    <property type="match status" value="1"/>
</dbReference>
<dbReference type="PANTHER" id="PTHR12899:SF3">
    <property type="entry name" value="LARGE RIBOSOMAL SUBUNIT PROTEIN UL18M"/>
    <property type="match status" value="1"/>
</dbReference>
<sequence length="108" mass="11978">MTKNINRKYKVSNKIKAVSKKPRLVVFRSNKEIYAQIVDIDGKILASASSLKTSGKNKTLAAKDVGVYLAEQAKSKKITDIVFDRRCYKYHGRIAALAEGARSAGLNF</sequence>
<evidence type="ECO:0000256" key="3">
    <source>
        <dbReference type="ARBA" id="ARBA00022884"/>
    </source>
</evidence>
<evidence type="ECO:0000256" key="4">
    <source>
        <dbReference type="ARBA" id="ARBA00022980"/>
    </source>
</evidence>
<evidence type="ECO:0000313" key="9">
    <source>
        <dbReference type="Proteomes" id="UP000229896"/>
    </source>
</evidence>
<comment type="function">
    <text evidence="7">This is one of the proteins that bind and probably mediate the attachment of the 5S RNA into the large ribosomal subunit, where it forms part of the central protuberance.</text>
</comment>
<dbReference type="GO" id="GO:0008097">
    <property type="term" value="F:5S rRNA binding"/>
    <property type="evidence" value="ECO:0007669"/>
    <property type="project" value="TreeGrafter"/>
</dbReference>
<comment type="caution">
    <text evidence="8">The sequence shown here is derived from an EMBL/GenBank/DDBJ whole genome shotgun (WGS) entry which is preliminary data.</text>
</comment>
<evidence type="ECO:0000313" key="8">
    <source>
        <dbReference type="EMBL" id="PIU24280.1"/>
    </source>
</evidence>
<keyword evidence="2 7" id="KW-0699">rRNA-binding</keyword>
<dbReference type="InterPro" id="IPR004389">
    <property type="entry name" value="Ribosomal_uL18_bac-type"/>
</dbReference>
<dbReference type="HAMAP" id="MF_01337_B">
    <property type="entry name" value="Ribosomal_uL18_B"/>
    <property type="match status" value="1"/>
</dbReference>
<protein>
    <recommendedName>
        <fullName evidence="6 7">Large ribosomal subunit protein uL18</fullName>
    </recommendedName>
</protein>
<dbReference type="InterPro" id="IPR005484">
    <property type="entry name" value="Ribosomal_uL18_bac/plant/anim"/>
</dbReference>
<reference evidence="9" key="1">
    <citation type="submission" date="2017-09" db="EMBL/GenBank/DDBJ databases">
        <title>Depth-based differentiation of microbial function through sediment-hosted aquifers and enrichment of novel symbionts in the deep terrestrial subsurface.</title>
        <authorList>
            <person name="Probst A.J."/>
            <person name="Ladd B."/>
            <person name="Jarett J.K."/>
            <person name="Geller-Mcgrath D.E."/>
            <person name="Sieber C.M.K."/>
            <person name="Emerson J.B."/>
            <person name="Anantharaman K."/>
            <person name="Thomas B.C."/>
            <person name="Malmstrom R."/>
            <person name="Stieglmeier M."/>
            <person name="Klingl A."/>
            <person name="Woyke T."/>
            <person name="Ryan C.M."/>
            <person name="Banfield J.F."/>
        </authorList>
    </citation>
    <scope>NUCLEOTIDE SEQUENCE [LARGE SCALE GENOMIC DNA]</scope>
</reference>
<dbReference type="PANTHER" id="PTHR12899">
    <property type="entry name" value="39S RIBOSOMAL PROTEIN L18, MITOCHONDRIAL"/>
    <property type="match status" value="1"/>
</dbReference>
<dbReference type="AlphaFoldDB" id="A0A2M6YC71"/>
<evidence type="ECO:0000256" key="5">
    <source>
        <dbReference type="ARBA" id="ARBA00023274"/>
    </source>
</evidence>
<dbReference type="GO" id="GO:0022625">
    <property type="term" value="C:cytosolic large ribosomal subunit"/>
    <property type="evidence" value="ECO:0007669"/>
    <property type="project" value="TreeGrafter"/>
</dbReference>
<keyword evidence="5 7" id="KW-0687">Ribonucleoprotein</keyword>
<dbReference type="EMBL" id="PEXI01000058">
    <property type="protein sequence ID" value="PIU24280.1"/>
    <property type="molecule type" value="Genomic_DNA"/>
</dbReference>
<dbReference type="GO" id="GO:0006412">
    <property type="term" value="P:translation"/>
    <property type="evidence" value="ECO:0007669"/>
    <property type="project" value="UniProtKB-UniRule"/>
</dbReference>
<proteinExistence type="inferred from homology"/>